<evidence type="ECO:0000256" key="6">
    <source>
        <dbReference type="ARBA" id="ARBA00022827"/>
    </source>
</evidence>
<protein>
    <recommendedName>
        <fullName evidence="3 15">Dihydrolipoyl dehydrogenase</fullName>
        <ecNumber evidence="3 15">1.8.1.4</ecNumber>
    </recommendedName>
</protein>
<feature type="binding site" evidence="13">
    <location>
        <position position="310"/>
    </location>
    <ligand>
        <name>FAD</name>
        <dbReference type="ChEBI" id="CHEBI:57692"/>
    </ligand>
</feature>
<feature type="binding site" evidence="13">
    <location>
        <position position="202"/>
    </location>
    <ligand>
        <name>NAD(+)</name>
        <dbReference type="ChEBI" id="CHEBI:57540"/>
    </ligand>
</feature>
<dbReference type="GO" id="GO:0004148">
    <property type="term" value="F:dihydrolipoyl dehydrogenase (NADH) activity"/>
    <property type="evidence" value="ECO:0007669"/>
    <property type="project" value="UniProtKB-EC"/>
</dbReference>
<evidence type="ECO:0000256" key="5">
    <source>
        <dbReference type="ARBA" id="ARBA00022630"/>
    </source>
</evidence>
<dbReference type="PRINTS" id="PR00411">
    <property type="entry name" value="PNDRDTASEI"/>
</dbReference>
<dbReference type="PANTHER" id="PTHR22912">
    <property type="entry name" value="DISULFIDE OXIDOREDUCTASE"/>
    <property type="match status" value="1"/>
</dbReference>
<dbReference type="InterPro" id="IPR006258">
    <property type="entry name" value="Lipoamide_DH"/>
</dbReference>
<evidence type="ECO:0000256" key="12">
    <source>
        <dbReference type="PIRSR" id="PIRSR000350-2"/>
    </source>
</evidence>
<evidence type="ECO:0000256" key="11">
    <source>
        <dbReference type="ARBA" id="ARBA00049187"/>
    </source>
</evidence>
<dbReference type="PRINTS" id="PR00368">
    <property type="entry name" value="FADPNR"/>
</dbReference>
<sequence length="463" mass="50113">MSTYKTGIAVIGGGPAGYVAAIRAAQLGGEVTLVEKEKLGGVCLNVGCIPTKAILRSCEILTFIKNAKEFGLEAGEARINLSQLMTRKKRIVARLVGGVDYLLKKNRIQVIKGEARFIDTSTLEIKGEEEKAIKADKIIIATGSYPASFPLDGIDREAVLTSTEALDIEEVPEEFLIIGAGAIGVEFAHIYSTLGSKVTLVEMLSQILPGEDEEISETLRKIMTKKGIDIFTSSTLQKVKKEGSRYKGIIKTPQGEKEVFFDKILISIGRRPNSKNLNLEKVGVKTDEKGWIKVNSQMQTTTPNIFAAGDVIGGYLLAHVAYAEGEVASENAMGENSHINYRAVPRFICSMPEIASVGLTEKKAKESGYNVKVGKFPFSANGKAIIHGEREGMVKIISDAETEEILGIHILGPEATDLILEGTLAINQESTLNEIIDTIHPHPTLGEAIKEAALDAQKRAIHI</sequence>
<evidence type="ECO:0000256" key="7">
    <source>
        <dbReference type="ARBA" id="ARBA00023002"/>
    </source>
</evidence>
<dbReference type="SUPFAM" id="SSF55424">
    <property type="entry name" value="FAD/NAD-linked reductases, dimerisation (C-terminal) domain"/>
    <property type="match status" value="1"/>
</dbReference>
<feature type="active site" description="Proton acceptor" evidence="12">
    <location>
        <position position="442"/>
    </location>
</feature>
<dbReference type="EC" id="1.8.1.4" evidence="3 15"/>
<comment type="subcellular location">
    <subcellularLocation>
        <location evidence="1">Cytoplasm</location>
    </subcellularLocation>
</comment>
<keyword evidence="9" id="KW-1015">Disulfide bond</keyword>
<dbReference type="GO" id="GO:0006103">
    <property type="term" value="P:2-oxoglutarate metabolic process"/>
    <property type="evidence" value="ECO:0007669"/>
    <property type="project" value="TreeGrafter"/>
</dbReference>
<evidence type="ECO:0000256" key="4">
    <source>
        <dbReference type="ARBA" id="ARBA00022490"/>
    </source>
</evidence>
<dbReference type="GO" id="GO:0005737">
    <property type="term" value="C:cytoplasm"/>
    <property type="evidence" value="ECO:0007669"/>
    <property type="project" value="UniProtKB-SubCell"/>
</dbReference>
<dbReference type="Gene3D" id="3.30.390.30">
    <property type="match status" value="1"/>
</dbReference>
<evidence type="ECO:0000259" key="17">
    <source>
        <dbReference type="Pfam" id="PF07992"/>
    </source>
</evidence>
<name>A0A7V5HZW7_UNCAE</name>
<keyword evidence="6 13" id="KW-0274">FAD</keyword>
<feature type="binding site" evidence="13">
    <location>
        <begin position="142"/>
        <end position="144"/>
    </location>
    <ligand>
        <name>FAD</name>
        <dbReference type="ChEBI" id="CHEBI:57692"/>
    </ligand>
</feature>
<feature type="disulfide bond" description="Redox-active" evidence="14">
    <location>
        <begin position="43"/>
        <end position="48"/>
    </location>
</feature>
<keyword evidence="5 15" id="KW-0285">Flavoprotein</keyword>
<evidence type="ECO:0000256" key="9">
    <source>
        <dbReference type="ARBA" id="ARBA00023157"/>
    </source>
</evidence>
<evidence type="ECO:0000256" key="14">
    <source>
        <dbReference type="PIRSR" id="PIRSR000350-4"/>
    </source>
</evidence>
<dbReference type="SUPFAM" id="SSF51905">
    <property type="entry name" value="FAD/NAD(P)-binding domain"/>
    <property type="match status" value="1"/>
</dbReference>
<feature type="binding site" evidence="13">
    <location>
        <begin position="179"/>
        <end position="186"/>
    </location>
    <ligand>
        <name>NAD(+)</name>
        <dbReference type="ChEBI" id="CHEBI:57540"/>
    </ligand>
</feature>
<keyword evidence="4" id="KW-0963">Cytoplasm</keyword>
<dbReference type="Pfam" id="PF02852">
    <property type="entry name" value="Pyr_redox_dim"/>
    <property type="match status" value="1"/>
</dbReference>
<dbReference type="Pfam" id="PF07992">
    <property type="entry name" value="Pyr_redox_2"/>
    <property type="match status" value="1"/>
</dbReference>
<comment type="catalytic activity">
    <reaction evidence="11 15">
        <text>N(6)-[(R)-dihydrolipoyl]-L-lysyl-[protein] + NAD(+) = N(6)-[(R)-lipoyl]-L-lysyl-[protein] + NADH + H(+)</text>
        <dbReference type="Rhea" id="RHEA:15045"/>
        <dbReference type="Rhea" id="RHEA-COMP:10474"/>
        <dbReference type="Rhea" id="RHEA-COMP:10475"/>
        <dbReference type="ChEBI" id="CHEBI:15378"/>
        <dbReference type="ChEBI" id="CHEBI:57540"/>
        <dbReference type="ChEBI" id="CHEBI:57945"/>
        <dbReference type="ChEBI" id="CHEBI:83099"/>
        <dbReference type="ChEBI" id="CHEBI:83100"/>
        <dbReference type="EC" id="1.8.1.4"/>
    </reaction>
</comment>
<evidence type="ECO:0000256" key="3">
    <source>
        <dbReference type="ARBA" id="ARBA00012608"/>
    </source>
</evidence>
<dbReference type="InterPro" id="IPR050151">
    <property type="entry name" value="Class-I_Pyr_Nuc-Dis_Oxidored"/>
</dbReference>
<dbReference type="NCBIfam" id="TIGR01350">
    <property type="entry name" value="lipoamide_DH"/>
    <property type="match status" value="1"/>
</dbReference>
<dbReference type="InterPro" id="IPR023753">
    <property type="entry name" value="FAD/NAD-binding_dom"/>
</dbReference>
<evidence type="ECO:0000256" key="2">
    <source>
        <dbReference type="ARBA" id="ARBA00007532"/>
    </source>
</evidence>
<dbReference type="PANTHER" id="PTHR22912:SF217">
    <property type="entry name" value="DIHYDROLIPOYL DEHYDROGENASE"/>
    <property type="match status" value="1"/>
</dbReference>
<evidence type="ECO:0000259" key="16">
    <source>
        <dbReference type="Pfam" id="PF02852"/>
    </source>
</evidence>
<feature type="binding site" evidence="13">
    <location>
        <position position="269"/>
    </location>
    <ligand>
        <name>NAD(+)</name>
        <dbReference type="ChEBI" id="CHEBI:57540"/>
    </ligand>
</feature>
<evidence type="ECO:0000256" key="13">
    <source>
        <dbReference type="PIRSR" id="PIRSR000350-3"/>
    </source>
</evidence>
<dbReference type="Proteomes" id="UP000886070">
    <property type="component" value="Unassembled WGS sequence"/>
</dbReference>
<comment type="miscellaneous">
    <text evidence="15">The active site is a redox-active disulfide bond.</text>
</comment>
<dbReference type="InterPro" id="IPR012999">
    <property type="entry name" value="Pyr_OxRdtase_I_AS"/>
</dbReference>
<comment type="similarity">
    <text evidence="2 15">Belongs to the class-I pyridine nucleotide-disulfide oxidoreductase family.</text>
</comment>
<keyword evidence="10 15" id="KW-0676">Redox-active center</keyword>
<evidence type="ECO:0000256" key="15">
    <source>
        <dbReference type="RuleBase" id="RU003692"/>
    </source>
</evidence>
<evidence type="ECO:0000313" key="18">
    <source>
        <dbReference type="EMBL" id="HHF98975.1"/>
    </source>
</evidence>
<keyword evidence="7 15" id="KW-0560">Oxidoreductase</keyword>
<dbReference type="PROSITE" id="PS00076">
    <property type="entry name" value="PYRIDINE_REDOX_1"/>
    <property type="match status" value="1"/>
</dbReference>
<feature type="domain" description="FAD/NAD(P)-binding" evidence="17">
    <location>
        <begin position="8"/>
        <end position="325"/>
    </location>
</feature>
<dbReference type="EMBL" id="DRTT01000158">
    <property type="protein sequence ID" value="HHF98975.1"/>
    <property type="molecule type" value="Genomic_DNA"/>
</dbReference>
<dbReference type="FunFam" id="3.30.390.30:FF:000001">
    <property type="entry name" value="Dihydrolipoyl dehydrogenase"/>
    <property type="match status" value="1"/>
</dbReference>
<reference evidence="18" key="1">
    <citation type="journal article" date="2020" name="mSystems">
        <title>Genome- and Community-Level Interaction Insights into Carbon Utilization and Element Cycling Functions of Hydrothermarchaeota in Hydrothermal Sediment.</title>
        <authorList>
            <person name="Zhou Z."/>
            <person name="Liu Y."/>
            <person name="Xu W."/>
            <person name="Pan J."/>
            <person name="Luo Z.H."/>
            <person name="Li M."/>
        </authorList>
    </citation>
    <scope>NUCLEOTIDE SEQUENCE [LARGE SCALE GENOMIC DNA]</scope>
    <source>
        <strain evidence="18">HyVt-92</strain>
    </source>
</reference>
<feature type="domain" description="Pyridine nucleotide-disulphide oxidoreductase dimerisation" evidence="16">
    <location>
        <begin position="344"/>
        <end position="453"/>
    </location>
</feature>
<dbReference type="InterPro" id="IPR036188">
    <property type="entry name" value="FAD/NAD-bd_sf"/>
</dbReference>
<dbReference type="AlphaFoldDB" id="A0A7V5HZW7"/>
<feature type="binding site" evidence="13">
    <location>
        <position position="52"/>
    </location>
    <ligand>
        <name>FAD</name>
        <dbReference type="ChEBI" id="CHEBI:57692"/>
    </ligand>
</feature>
<dbReference type="InterPro" id="IPR016156">
    <property type="entry name" value="FAD/NAD-linked_Rdtase_dimer_sf"/>
</dbReference>
<keyword evidence="13" id="KW-0547">Nucleotide-binding</keyword>
<gene>
    <name evidence="18" type="primary">lpdA</name>
    <name evidence="18" type="ORF">ENL39_05775</name>
</gene>
<comment type="caution">
    <text evidence="18">The sequence shown here is derived from an EMBL/GenBank/DDBJ whole genome shotgun (WGS) entry which is preliminary data.</text>
</comment>
<accession>A0A7V5HZW7</accession>
<evidence type="ECO:0000256" key="1">
    <source>
        <dbReference type="ARBA" id="ARBA00004496"/>
    </source>
</evidence>
<dbReference type="InterPro" id="IPR004099">
    <property type="entry name" value="Pyr_nucl-diS_OxRdtase_dimer"/>
</dbReference>
<dbReference type="Gene3D" id="3.50.50.60">
    <property type="entry name" value="FAD/NAD(P)-binding domain"/>
    <property type="match status" value="2"/>
</dbReference>
<keyword evidence="8 13" id="KW-0520">NAD</keyword>
<organism evidence="18">
    <name type="scientific">Aerophobetes bacterium</name>
    <dbReference type="NCBI Taxonomy" id="2030807"/>
    <lineage>
        <taxon>Bacteria</taxon>
        <taxon>Candidatus Aerophobota</taxon>
    </lineage>
</organism>
<dbReference type="GO" id="GO:0050660">
    <property type="term" value="F:flavin adenine dinucleotide binding"/>
    <property type="evidence" value="ECO:0007669"/>
    <property type="project" value="InterPro"/>
</dbReference>
<evidence type="ECO:0000256" key="8">
    <source>
        <dbReference type="ARBA" id="ARBA00023027"/>
    </source>
</evidence>
<dbReference type="InterPro" id="IPR001100">
    <property type="entry name" value="Pyr_nuc-diS_OxRdtase"/>
</dbReference>
<proteinExistence type="inferred from homology"/>
<comment type="cofactor">
    <cofactor evidence="13 15">
        <name>FAD</name>
        <dbReference type="ChEBI" id="CHEBI:57692"/>
    </cofactor>
    <text evidence="13 15">Binds 1 FAD per subunit.</text>
</comment>
<evidence type="ECO:0000256" key="10">
    <source>
        <dbReference type="ARBA" id="ARBA00023284"/>
    </source>
</evidence>
<dbReference type="PIRSF" id="PIRSF000350">
    <property type="entry name" value="Mercury_reductase_MerA"/>
    <property type="match status" value="1"/>
</dbReference>